<dbReference type="Proteomes" id="UP001500218">
    <property type="component" value="Unassembled WGS sequence"/>
</dbReference>
<comment type="caution">
    <text evidence="3">The sequence shown here is derived from an EMBL/GenBank/DDBJ whole genome shotgun (WGS) entry which is preliminary data.</text>
</comment>
<proteinExistence type="predicted"/>
<evidence type="ECO:0000256" key="2">
    <source>
        <dbReference type="SAM" id="Phobius"/>
    </source>
</evidence>
<feature type="compositionally biased region" description="Acidic residues" evidence="1">
    <location>
        <begin position="119"/>
        <end position="134"/>
    </location>
</feature>
<protein>
    <submittedName>
        <fullName evidence="3">Uncharacterized protein</fullName>
    </submittedName>
</protein>
<feature type="transmembrane region" description="Helical" evidence="2">
    <location>
        <begin position="187"/>
        <end position="208"/>
    </location>
</feature>
<feature type="transmembrane region" description="Helical" evidence="2">
    <location>
        <begin position="7"/>
        <end position="29"/>
    </location>
</feature>
<evidence type="ECO:0000313" key="4">
    <source>
        <dbReference type="Proteomes" id="UP001500218"/>
    </source>
</evidence>
<keyword evidence="2" id="KW-1133">Transmembrane helix</keyword>
<gene>
    <name evidence="3" type="ORF">GCM10009682_47660</name>
</gene>
<keyword evidence="2" id="KW-0472">Membrane</keyword>
<keyword evidence="4" id="KW-1185">Reference proteome</keyword>
<feature type="transmembrane region" description="Helical" evidence="2">
    <location>
        <begin position="49"/>
        <end position="69"/>
    </location>
</feature>
<evidence type="ECO:0000313" key="3">
    <source>
        <dbReference type="EMBL" id="GAA1821858.1"/>
    </source>
</evidence>
<feature type="region of interest" description="Disordered" evidence="1">
    <location>
        <begin position="111"/>
        <end position="140"/>
    </location>
</feature>
<sequence length="209" mass="21749">MWQPRFAYTSALVILVALALVSLPIWLVFYRMADSDANNGAGPNVGDLIALSMMLLGGLVTAGATWVIIIEMRGRVRMVDRLARTSERDLRPADLDLAALGAAPSDEVTQIIPGLPAEPSDDADGTDDRDETGGDETVPARGTAHIPVATAPVTAIPAPASSVPATLEASGHLLHSFSRVLRAFSQLPAQVAMLAVALSLFVGATGAIS</sequence>
<name>A0ABP4YR05_9ACTN</name>
<reference evidence="4" key="1">
    <citation type="journal article" date="2019" name="Int. J. Syst. Evol. Microbiol.">
        <title>The Global Catalogue of Microorganisms (GCM) 10K type strain sequencing project: providing services to taxonomists for standard genome sequencing and annotation.</title>
        <authorList>
            <consortium name="The Broad Institute Genomics Platform"/>
            <consortium name="The Broad Institute Genome Sequencing Center for Infectious Disease"/>
            <person name="Wu L."/>
            <person name="Ma J."/>
        </authorList>
    </citation>
    <scope>NUCLEOTIDE SEQUENCE [LARGE SCALE GENOMIC DNA]</scope>
    <source>
        <strain evidence="4">JCM 13250</strain>
    </source>
</reference>
<organism evidence="3 4">
    <name type="scientific">Luedemannella flava</name>
    <dbReference type="NCBI Taxonomy" id="349316"/>
    <lineage>
        <taxon>Bacteria</taxon>
        <taxon>Bacillati</taxon>
        <taxon>Actinomycetota</taxon>
        <taxon>Actinomycetes</taxon>
        <taxon>Micromonosporales</taxon>
        <taxon>Micromonosporaceae</taxon>
        <taxon>Luedemannella</taxon>
    </lineage>
</organism>
<accession>A0ABP4YR05</accession>
<dbReference type="EMBL" id="BAAALT010000183">
    <property type="protein sequence ID" value="GAA1821858.1"/>
    <property type="molecule type" value="Genomic_DNA"/>
</dbReference>
<evidence type="ECO:0000256" key="1">
    <source>
        <dbReference type="SAM" id="MobiDB-lite"/>
    </source>
</evidence>
<keyword evidence="2" id="KW-0812">Transmembrane</keyword>